<dbReference type="Pfam" id="PF07883">
    <property type="entry name" value="Cupin_2"/>
    <property type="match status" value="1"/>
</dbReference>
<evidence type="ECO:0000259" key="1">
    <source>
        <dbReference type="Pfam" id="PF07883"/>
    </source>
</evidence>
<name>A0A3D8RSI4_9HELO</name>
<dbReference type="AlphaFoldDB" id="A0A3D8RSI4"/>
<dbReference type="OrthoDB" id="9976870at2759"/>
<dbReference type="Proteomes" id="UP000256645">
    <property type="component" value="Unassembled WGS sequence"/>
</dbReference>
<keyword evidence="3" id="KW-1185">Reference proteome</keyword>
<accession>A0A3D8RSI4</accession>
<dbReference type="Gene3D" id="2.60.120.10">
    <property type="entry name" value="Jelly Rolls"/>
    <property type="match status" value="1"/>
</dbReference>
<gene>
    <name evidence="2" type="ORF">BP6252_05062</name>
</gene>
<dbReference type="STRING" id="1849047.A0A3D8RSI4"/>
<protein>
    <recommendedName>
        <fullName evidence="1">Cupin type-2 domain-containing protein</fullName>
    </recommendedName>
</protein>
<evidence type="ECO:0000313" key="3">
    <source>
        <dbReference type="Proteomes" id="UP000256645"/>
    </source>
</evidence>
<dbReference type="CDD" id="cd02208">
    <property type="entry name" value="cupin_RmlC-like"/>
    <property type="match status" value="1"/>
</dbReference>
<dbReference type="SUPFAM" id="SSF51182">
    <property type="entry name" value="RmlC-like cupins"/>
    <property type="match status" value="1"/>
</dbReference>
<comment type="caution">
    <text evidence="2">The sequence shown here is derived from an EMBL/GenBank/DDBJ whole genome shotgun (WGS) entry which is preliminary data.</text>
</comment>
<reference evidence="2 3" key="1">
    <citation type="journal article" date="2018" name="IMA Fungus">
        <title>IMA Genome-F 9: Draft genome sequence of Annulohypoxylon stygium, Aspergillus mulundensis, Berkeleyomyces basicola (syn. Thielaviopsis basicola), Ceratocystis smalleyi, two Cercospora beticola strains, Coleophoma cylindrospora, Fusarium fracticaudum, Phialophora cf. hyalina, and Morchella septimelata.</title>
        <authorList>
            <person name="Wingfield B.D."/>
            <person name="Bills G.F."/>
            <person name="Dong Y."/>
            <person name="Huang W."/>
            <person name="Nel W.J."/>
            <person name="Swalarsk-Parry B.S."/>
            <person name="Vaghefi N."/>
            <person name="Wilken P.M."/>
            <person name="An Z."/>
            <person name="de Beer Z.W."/>
            <person name="De Vos L."/>
            <person name="Chen L."/>
            <person name="Duong T.A."/>
            <person name="Gao Y."/>
            <person name="Hammerbacher A."/>
            <person name="Kikkert J.R."/>
            <person name="Li Y."/>
            <person name="Li H."/>
            <person name="Li K."/>
            <person name="Li Q."/>
            <person name="Liu X."/>
            <person name="Ma X."/>
            <person name="Naidoo K."/>
            <person name="Pethybridge S.J."/>
            <person name="Sun J."/>
            <person name="Steenkamp E.T."/>
            <person name="van der Nest M.A."/>
            <person name="van Wyk S."/>
            <person name="Wingfield M.J."/>
            <person name="Xiong C."/>
            <person name="Yue Q."/>
            <person name="Zhang X."/>
        </authorList>
    </citation>
    <scope>NUCLEOTIDE SEQUENCE [LARGE SCALE GENOMIC DNA]</scope>
    <source>
        <strain evidence="2 3">BP6252</strain>
    </source>
</reference>
<dbReference type="PANTHER" id="PTHR36440">
    <property type="entry name" value="PUTATIVE (AFU_ORTHOLOGUE AFUA_8G07350)-RELATED"/>
    <property type="match status" value="1"/>
</dbReference>
<feature type="domain" description="Cupin type-2" evidence="1">
    <location>
        <begin position="69"/>
        <end position="122"/>
    </location>
</feature>
<dbReference type="PANTHER" id="PTHR36440:SF1">
    <property type="entry name" value="PUTATIVE (AFU_ORTHOLOGUE AFUA_8G07350)-RELATED"/>
    <property type="match status" value="1"/>
</dbReference>
<dbReference type="InterPro" id="IPR013096">
    <property type="entry name" value="Cupin_2"/>
</dbReference>
<sequence length="232" mass="25537">MLSFLVAKVPRRKTVVENPIIFEGGRSQLYLYPKDSDSKYVMRCTTPPQPSAAEIKAGASVDNSIINPPHHFHVYQEEYFEVVKGTMQVKLDGAHEIVQQGETVTIMPGIYHWFSNASESDELVVDIGLNLNSKSRDERFFRNLYSYLEDCNRAGGGEEAAKKGGTAAGGPKTAPNPFQMKLFLHSADVALALPGLPKFVGMPLGRALVWVGAMVGKWVCGFSISYPEYYAG</sequence>
<organism evidence="2 3">
    <name type="scientific">Coleophoma cylindrospora</name>
    <dbReference type="NCBI Taxonomy" id="1849047"/>
    <lineage>
        <taxon>Eukaryota</taxon>
        <taxon>Fungi</taxon>
        <taxon>Dikarya</taxon>
        <taxon>Ascomycota</taxon>
        <taxon>Pezizomycotina</taxon>
        <taxon>Leotiomycetes</taxon>
        <taxon>Helotiales</taxon>
        <taxon>Dermateaceae</taxon>
        <taxon>Coleophoma</taxon>
    </lineage>
</organism>
<proteinExistence type="predicted"/>
<dbReference type="InterPro" id="IPR011051">
    <property type="entry name" value="RmlC_Cupin_sf"/>
</dbReference>
<evidence type="ECO:0000313" key="2">
    <source>
        <dbReference type="EMBL" id="RDW77009.1"/>
    </source>
</evidence>
<dbReference type="InterPro" id="IPR053146">
    <property type="entry name" value="QDO-like"/>
</dbReference>
<dbReference type="InterPro" id="IPR014710">
    <property type="entry name" value="RmlC-like_jellyroll"/>
</dbReference>
<dbReference type="EMBL" id="PDLM01000005">
    <property type="protein sequence ID" value="RDW77009.1"/>
    <property type="molecule type" value="Genomic_DNA"/>
</dbReference>